<feature type="transmembrane region" description="Helical" evidence="1">
    <location>
        <begin position="69"/>
        <end position="93"/>
    </location>
</feature>
<dbReference type="PANTHER" id="PTHR37305:SF1">
    <property type="entry name" value="MEMBRANE PROTEIN"/>
    <property type="match status" value="1"/>
</dbReference>
<protein>
    <submittedName>
        <fullName evidence="2">Bacitracin ABC transporter permease</fullName>
    </submittedName>
</protein>
<proteinExistence type="predicted"/>
<feature type="transmembrane region" description="Helical" evidence="1">
    <location>
        <begin position="190"/>
        <end position="212"/>
    </location>
</feature>
<keyword evidence="3" id="KW-1185">Reference proteome</keyword>
<dbReference type="AlphaFoldDB" id="A0A0A2TAR8"/>
<keyword evidence="1" id="KW-0812">Transmembrane</keyword>
<dbReference type="PANTHER" id="PTHR37305">
    <property type="entry name" value="INTEGRAL MEMBRANE PROTEIN-RELATED"/>
    <property type="match status" value="1"/>
</dbReference>
<organism evidence="2 3">
    <name type="scientific">Pontibacillus yanchengensis Y32</name>
    <dbReference type="NCBI Taxonomy" id="1385514"/>
    <lineage>
        <taxon>Bacteria</taxon>
        <taxon>Bacillati</taxon>
        <taxon>Bacillota</taxon>
        <taxon>Bacilli</taxon>
        <taxon>Bacillales</taxon>
        <taxon>Bacillaceae</taxon>
        <taxon>Pontibacillus</taxon>
    </lineage>
</organism>
<sequence>MHQLRQIIWVEWVKSRKSKVVWITFFAFTMLPLMGGFFMFVLKHPEFAEQAGLLGAKAQLAGSADWPSYFMMLSQGIGIGGLFIFGFFTSWIFGREYTDRTVKDLLALPFPRTYVAIAKFIIVLLWSVLVTLWVACIGFLIGWMIGLPEWSTEVLQHGLFVLSITSVLTILLSTPVALFACLGRGYLAPLGFVIITMILSQIIAAIGYGSYFPWAIPALFSNVNGGGNILEVASVIVLLLTSSIGFIGTLGYWRYADQN</sequence>
<evidence type="ECO:0000256" key="1">
    <source>
        <dbReference type="SAM" id="Phobius"/>
    </source>
</evidence>
<feature type="transmembrane region" description="Helical" evidence="1">
    <location>
        <begin position="114"/>
        <end position="145"/>
    </location>
</feature>
<evidence type="ECO:0000313" key="3">
    <source>
        <dbReference type="Proteomes" id="UP000030147"/>
    </source>
</evidence>
<evidence type="ECO:0000313" key="2">
    <source>
        <dbReference type="EMBL" id="KGP72882.1"/>
    </source>
</evidence>
<comment type="caution">
    <text evidence="2">The sequence shown here is derived from an EMBL/GenBank/DDBJ whole genome shotgun (WGS) entry which is preliminary data.</text>
</comment>
<reference evidence="2 3" key="1">
    <citation type="journal article" date="2015" name="Stand. Genomic Sci.">
        <title>High quality draft genome sequence of the moderately halophilic bacterium Pontibacillus yanchengensis Y32(T) and comparison among Pontibacillus genomes.</title>
        <authorList>
            <person name="Huang J."/>
            <person name="Qiao Z.X."/>
            <person name="Tang J.W."/>
            <person name="Wang G."/>
        </authorList>
    </citation>
    <scope>NUCLEOTIDE SEQUENCE [LARGE SCALE GENOMIC DNA]</scope>
    <source>
        <strain evidence="2 3">Y32</strain>
    </source>
</reference>
<feature type="transmembrane region" description="Helical" evidence="1">
    <location>
        <begin position="157"/>
        <end position="183"/>
    </location>
</feature>
<keyword evidence="1" id="KW-0472">Membrane</keyword>
<dbReference type="OrthoDB" id="4336274at2"/>
<dbReference type="Pfam" id="PF12730">
    <property type="entry name" value="ABC2_membrane_4"/>
    <property type="match status" value="1"/>
</dbReference>
<feature type="transmembrane region" description="Helical" evidence="1">
    <location>
        <begin position="232"/>
        <end position="253"/>
    </location>
</feature>
<gene>
    <name evidence="2" type="ORF">N782_09870</name>
</gene>
<dbReference type="EMBL" id="AVBF01000021">
    <property type="protein sequence ID" value="KGP72882.1"/>
    <property type="molecule type" value="Genomic_DNA"/>
</dbReference>
<accession>A0A0A2TAR8</accession>
<dbReference type="Proteomes" id="UP000030147">
    <property type="component" value="Unassembled WGS sequence"/>
</dbReference>
<dbReference type="RefSeq" id="WP_036818857.1">
    <property type="nucleotide sequence ID" value="NZ_AVBF01000021.1"/>
</dbReference>
<dbReference type="STRING" id="1385514.N782_09870"/>
<dbReference type="eggNOG" id="COG1277">
    <property type="taxonomic scope" value="Bacteria"/>
</dbReference>
<feature type="transmembrane region" description="Helical" evidence="1">
    <location>
        <begin position="20"/>
        <end position="42"/>
    </location>
</feature>
<keyword evidence="1" id="KW-1133">Transmembrane helix</keyword>
<name>A0A0A2TAR8_9BACI</name>